<organism evidence="10 11">
    <name type="scientific">Trifolium pratense</name>
    <name type="common">Red clover</name>
    <dbReference type="NCBI Taxonomy" id="57577"/>
    <lineage>
        <taxon>Eukaryota</taxon>
        <taxon>Viridiplantae</taxon>
        <taxon>Streptophyta</taxon>
        <taxon>Embryophyta</taxon>
        <taxon>Tracheophyta</taxon>
        <taxon>Spermatophyta</taxon>
        <taxon>Magnoliopsida</taxon>
        <taxon>eudicotyledons</taxon>
        <taxon>Gunneridae</taxon>
        <taxon>Pentapetalae</taxon>
        <taxon>rosids</taxon>
        <taxon>fabids</taxon>
        <taxon>Fabales</taxon>
        <taxon>Fabaceae</taxon>
        <taxon>Papilionoideae</taxon>
        <taxon>50 kb inversion clade</taxon>
        <taxon>NPAAA clade</taxon>
        <taxon>Hologalegina</taxon>
        <taxon>IRL clade</taxon>
        <taxon>Trifolieae</taxon>
        <taxon>Trifolium</taxon>
    </lineage>
</organism>
<dbReference type="InterPro" id="IPR003154">
    <property type="entry name" value="S1/P1nuclease"/>
</dbReference>
<dbReference type="Gene3D" id="1.10.575.10">
    <property type="entry name" value="P1 Nuclease"/>
    <property type="match status" value="2"/>
</dbReference>
<accession>A0A2K3P131</accession>
<evidence type="ECO:0000256" key="8">
    <source>
        <dbReference type="ARBA" id="ARBA00023157"/>
    </source>
</evidence>
<proteinExistence type="inferred from homology"/>
<keyword evidence="8" id="KW-1015">Disulfide bond</keyword>
<evidence type="ECO:0000256" key="5">
    <source>
        <dbReference type="ARBA" id="ARBA00022723"/>
    </source>
</evidence>
<evidence type="ECO:0000256" key="1">
    <source>
        <dbReference type="ARBA" id="ARBA00000245"/>
    </source>
</evidence>
<evidence type="ECO:0000256" key="9">
    <source>
        <dbReference type="ARBA" id="ARBA00023180"/>
    </source>
</evidence>
<protein>
    <recommendedName>
        <fullName evidence="3">Aspergillus nuclease S1</fullName>
        <ecNumber evidence="3">3.1.30.1</ecNumber>
    </recommendedName>
</protein>
<evidence type="ECO:0000313" key="11">
    <source>
        <dbReference type="Proteomes" id="UP000236291"/>
    </source>
</evidence>
<dbReference type="ExpressionAtlas" id="A0A2K3P131">
    <property type="expression patterns" value="baseline"/>
</dbReference>
<reference evidence="10 11" key="2">
    <citation type="journal article" date="2017" name="Front. Plant Sci.">
        <title>Gene Classification and Mining of Molecular Markers Useful in Red Clover (Trifolium pratense) Breeding.</title>
        <authorList>
            <person name="Istvanek J."/>
            <person name="Dluhosova J."/>
            <person name="Dluhos P."/>
            <person name="Patkova L."/>
            <person name="Nedelnik J."/>
            <person name="Repkova J."/>
        </authorList>
    </citation>
    <scope>NUCLEOTIDE SEQUENCE [LARGE SCALE GENOMIC DNA]</scope>
    <source>
        <strain evidence="11">cv. Tatra</strain>
        <tissue evidence="10">Young leaves</tissue>
    </source>
</reference>
<comment type="caution">
    <text evidence="10">The sequence shown here is derived from an EMBL/GenBank/DDBJ whole genome shotgun (WGS) entry which is preliminary data.</text>
</comment>
<reference evidence="10 11" key="1">
    <citation type="journal article" date="2014" name="Am. J. Bot.">
        <title>Genome assembly and annotation for red clover (Trifolium pratense; Fabaceae).</title>
        <authorList>
            <person name="Istvanek J."/>
            <person name="Jaros M."/>
            <person name="Krenek A."/>
            <person name="Repkova J."/>
        </authorList>
    </citation>
    <scope>NUCLEOTIDE SEQUENCE [LARGE SCALE GENOMIC DNA]</scope>
    <source>
        <strain evidence="11">cv. Tatra</strain>
        <tissue evidence="10">Young leaves</tissue>
    </source>
</reference>
<name>A0A2K3P131_TRIPR</name>
<dbReference type="SUPFAM" id="SSF48537">
    <property type="entry name" value="Phospholipase C/P1 nuclease"/>
    <property type="match status" value="1"/>
</dbReference>
<keyword evidence="6" id="KW-0255">Endonuclease</keyword>
<evidence type="ECO:0000256" key="7">
    <source>
        <dbReference type="ARBA" id="ARBA00022801"/>
    </source>
</evidence>
<keyword evidence="5" id="KW-0479">Metal-binding</keyword>
<dbReference type="Pfam" id="PF02265">
    <property type="entry name" value="S1-P1_nuclease"/>
    <property type="match status" value="2"/>
</dbReference>
<dbReference type="InterPro" id="IPR008947">
    <property type="entry name" value="PLipase_C/P1_nuclease_dom_sf"/>
</dbReference>
<dbReference type="EC" id="3.1.30.1" evidence="3"/>
<keyword evidence="4" id="KW-0540">Nuclease</keyword>
<evidence type="ECO:0000256" key="3">
    <source>
        <dbReference type="ARBA" id="ARBA00012562"/>
    </source>
</evidence>
<gene>
    <name evidence="10" type="ORF">L195_g005521</name>
</gene>
<evidence type="ECO:0000256" key="4">
    <source>
        <dbReference type="ARBA" id="ARBA00022722"/>
    </source>
</evidence>
<comment type="similarity">
    <text evidence="2">Belongs to the nuclease type I family.</text>
</comment>
<dbReference type="GO" id="GO:0004521">
    <property type="term" value="F:RNA endonuclease activity"/>
    <property type="evidence" value="ECO:0007669"/>
    <property type="project" value="UniProtKB-ARBA"/>
</dbReference>
<dbReference type="Proteomes" id="UP000236291">
    <property type="component" value="Unassembled WGS sequence"/>
</dbReference>
<keyword evidence="7" id="KW-0378">Hydrolase</keyword>
<dbReference type="GO" id="GO:0003676">
    <property type="term" value="F:nucleic acid binding"/>
    <property type="evidence" value="ECO:0007669"/>
    <property type="project" value="InterPro"/>
</dbReference>
<dbReference type="AlphaFoldDB" id="A0A2K3P131"/>
<dbReference type="GO" id="GO:0046872">
    <property type="term" value="F:metal ion binding"/>
    <property type="evidence" value="ECO:0007669"/>
    <property type="project" value="UniProtKB-KW"/>
</dbReference>
<comment type="catalytic activity">
    <reaction evidence="1">
        <text>Endonucleolytic cleavage to 5'-phosphomononucleotide and 5'-phosphooligonucleotide end-products.</text>
        <dbReference type="EC" id="3.1.30.1"/>
    </reaction>
</comment>
<dbReference type="PANTHER" id="PTHR33146">
    <property type="entry name" value="ENDONUCLEASE 4"/>
    <property type="match status" value="1"/>
</dbReference>
<evidence type="ECO:0000256" key="6">
    <source>
        <dbReference type="ARBA" id="ARBA00022759"/>
    </source>
</evidence>
<dbReference type="STRING" id="57577.A0A2K3P131"/>
<evidence type="ECO:0000256" key="2">
    <source>
        <dbReference type="ARBA" id="ARBA00009547"/>
    </source>
</evidence>
<sequence>MNLLLQIRKGTWENSRLSDTAAEAVKKLLPDYAQNDLASVCTWADRVKFYLRWSSPLHYADTPPRLCNFQYDSKFLFHSASIAPLFASPVMQSRIPPPHTGFTTDKGGNLIDVHWYRRKQNLHHVWDANIIETTEERFYDSNRDDFISAIQDNITKTWSDEVAGWEACSSDETTCPVPILN</sequence>
<dbReference type="EMBL" id="ASHM01002854">
    <property type="protein sequence ID" value="PNY08979.1"/>
    <property type="molecule type" value="Genomic_DNA"/>
</dbReference>
<dbReference type="GO" id="GO:0000014">
    <property type="term" value="F:single-stranded DNA endodeoxyribonuclease activity"/>
    <property type="evidence" value="ECO:0007669"/>
    <property type="project" value="UniProtKB-ARBA"/>
</dbReference>
<dbReference type="PANTHER" id="PTHR33146:SF27">
    <property type="entry name" value="ENDONUCLEASE 2"/>
    <property type="match status" value="1"/>
</dbReference>
<keyword evidence="9" id="KW-0325">Glycoprotein</keyword>
<dbReference type="GO" id="GO:0006308">
    <property type="term" value="P:DNA catabolic process"/>
    <property type="evidence" value="ECO:0007669"/>
    <property type="project" value="InterPro"/>
</dbReference>
<evidence type="ECO:0000313" key="10">
    <source>
        <dbReference type="EMBL" id="PNY08979.1"/>
    </source>
</evidence>